<feature type="signal peptide" evidence="1">
    <location>
        <begin position="1"/>
        <end position="19"/>
    </location>
</feature>
<dbReference type="Proteomes" id="UP000708208">
    <property type="component" value="Unassembled WGS sequence"/>
</dbReference>
<proteinExistence type="predicted"/>
<reference evidence="2" key="1">
    <citation type="submission" date="2021-06" db="EMBL/GenBank/DDBJ databases">
        <authorList>
            <person name="Hodson N. C."/>
            <person name="Mongue J. A."/>
            <person name="Jaron S. K."/>
        </authorList>
    </citation>
    <scope>NUCLEOTIDE SEQUENCE</scope>
</reference>
<sequence length="168" mass="19601">MGKFRKILPIILALRQVQTATTRKYWVHPIIKKRGEHVKLDRMYRDFPTKFFEYTRMSPPIFAKLLRLVDPYVRKKDTPYRDAIPPRIRLYVTLRYLATGDYIRTIATNFSLGKTTVWEILTECLPAVWIALKKDYVTLVVVVSVAYQPPSFRNDDASPALPDSNPNI</sequence>
<evidence type="ECO:0000313" key="2">
    <source>
        <dbReference type="EMBL" id="CAG7831719.1"/>
    </source>
</evidence>
<protein>
    <recommendedName>
        <fullName evidence="4">Transposase Helix-turn-helix domain-containing protein</fullName>
    </recommendedName>
</protein>
<gene>
    <name evidence="2" type="ORF">AFUS01_LOCUS41446</name>
</gene>
<evidence type="ECO:0000256" key="1">
    <source>
        <dbReference type="SAM" id="SignalP"/>
    </source>
</evidence>
<keyword evidence="3" id="KW-1185">Reference proteome</keyword>
<feature type="chain" id="PRO_5035260617" description="Transposase Helix-turn-helix domain-containing protein" evidence="1">
    <location>
        <begin position="20"/>
        <end position="168"/>
    </location>
</feature>
<organism evidence="2 3">
    <name type="scientific">Allacma fusca</name>
    <dbReference type="NCBI Taxonomy" id="39272"/>
    <lineage>
        <taxon>Eukaryota</taxon>
        <taxon>Metazoa</taxon>
        <taxon>Ecdysozoa</taxon>
        <taxon>Arthropoda</taxon>
        <taxon>Hexapoda</taxon>
        <taxon>Collembola</taxon>
        <taxon>Symphypleona</taxon>
        <taxon>Sminthuridae</taxon>
        <taxon>Allacma</taxon>
    </lineage>
</organism>
<dbReference type="EMBL" id="CAJVCH010561721">
    <property type="protein sequence ID" value="CAG7831719.1"/>
    <property type="molecule type" value="Genomic_DNA"/>
</dbReference>
<evidence type="ECO:0000313" key="3">
    <source>
        <dbReference type="Proteomes" id="UP000708208"/>
    </source>
</evidence>
<dbReference type="OrthoDB" id="6741510at2759"/>
<dbReference type="AlphaFoldDB" id="A0A8J2PS63"/>
<evidence type="ECO:0008006" key="4">
    <source>
        <dbReference type="Google" id="ProtNLM"/>
    </source>
</evidence>
<comment type="caution">
    <text evidence="2">The sequence shown here is derived from an EMBL/GenBank/DDBJ whole genome shotgun (WGS) entry which is preliminary data.</text>
</comment>
<keyword evidence="1" id="KW-0732">Signal</keyword>
<name>A0A8J2PS63_9HEXA</name>
<accession>A0A8J2PS63</accession>